<keyword evidence="2" id="KW-1185">Reference proteome</keyword>
<evidence type="ECO:0000313" key="2">
    <source>
        <dbReference type="Proteomes" id="UP001596004"/>
    </source>
</evidence>
<proteinExistence type="predicted"/>
<protein>
    <submittedName>
        <fullName evidence="1">Uncharacterized protein</fullName>
    </submittedName>
</protein>
<dbReference type="Proteomes" id="UP001596004">
    <property type="component" value="Unassembled WGS sequence"/>
</dbReference>
<dbReference type="EMBL" id="JBHSFP010000033">
    <property type="protein sequence ID" value="MFC4535610.1"/>
    <property type="molecule type" value="Genomic_DNA"/>
</dbReference>
<name>A0ABV9CQN9_9ACTN</name>
<accession>A0ABV9CQN9</accession>
<gene>
    <name evidence="1" type="ORF">ACFO60_33010</name>
</gene>
<evidence type="ECO:0000313" key="1">
    <source>
        <dbReference type="EMBL" id="MFC4535610.1"/>
    </source>
</evidence>
<sequence>MKCFNEIASRATVYEAYPHALGAPVGDLETVDETVVAQHDVGLEQ</sequence>
<organism evidence="1 2">
    <name type="scientific">Sphaerisporangium dianthi</name>
    <dbReference type="NCBI Taxonomy" id="1436120"/>
    <lineage>
        <taxon>Bacteria</taxon>
        <taxon>Bacillati</taxon>
        <taxon>Actinomycetota</taxon>
        <taxon>Actinomycetes</taxon>
        <taxon>Streptosporangiales</taxon>
        <taxon>Streptosporangiaceae</taxon>
        <taxon>Sphaerisporangium</taxon>
    </lineage>
</organism>
<reference evidence="2" key="1">
    <citation type="journal article" date="2019" name="Int. J. Syst. Evol. Microbiol.">
        <title>The Global Catalogue of Microorganisms (GCM) 10K type strain sequencing project: providing services to taxonomists for standard genome sequencing and annotation.</title>
        <authorList>
            <consortium name="The Broad Institute Genomics Platform"/>
            <consortium name="The Broad Institute Genome Sequencing Center for Infectious Disease"/>
            <person name="Wu L."/>
            <person name="Ma J."/>
        </authorList>
    </citation>
    <scope>NUCLEOTIDE SEQUENCE [LARGE SCALE GENOMIC DNA]</scope>
    <source>
        <strain evidence="2">CGMCC 4.7132</strain>
    </source>
</reference>
<comment type="caution">
    <text evidence="1">The sequence shown here is derived from an EMBL/GenBank/DDBJ whole genome shotgun (WGS) entry which is preliminary data.</text>
</comment>
<dbReference type="RefSeq" id="WP_380848493.1">
    <property type="nucleotide sequence ID" value="NZ_JBHSFP010000033.1"/>
</dbReference>